<accession>A0AAD8UX22</accession>
<feature type="non-terminal residue" evidence="2">
    <location>
        <position position="132"/>
    </location>
</feature>
<keyword evidence="1" id="KW-0732">Signal</keyword>
<name>A0AAD8UX22_9PEZI</name>
<dbReference type="RefSeq" id="XP_060408186.1">
    <property type="nucleotide sequence ID" value="XM_060559178.1"/>
</dbReference>
<protein>
    <recommendedName>
        <fullName evidence="4">Secreted protein</fullName>
    </recommendedName>
</protein>
<sequence length="132" mass="14549">MDLIYLIFCVRTCPYLPLLVCLFVCLLTCPVMGKKSPAPTCQGIETRVSHKMKNCLLAWFETRSSVAKRCPHTHRYPSTSIHLPALLAAACMHAGIAIQGDVGKDAGGVMRNRCVSRSRVSVHRHLPSLQCS</sequence>
<dbReference type="GeneID" id="85443418"/>
<evidence type="ECO:0000256" key="1">
    <source>
        <dbReference type="SAM" id="SignalP"/>
    </source>
</evidence>
<comment type="caution">
    <text evidence="2">The sequence shown here is derived from an EMBL/GenBank/DDBJ whole genome shotgun (WGS) entry which is preliminary data.</text>
</comment>
<evidence type="ECO:0000313" key="3">
    <source>
        <dbReference type="Proteomes" id="UP001230504"/>
    </source>
</evidence>
<feature type="chain" id="PRO_5042295880" description="Secreted protein" evidence="1">
    <location>
        <begin position="34"/>
        <end position="132"/>
    </location>
</feature>
<dbReference type="Proteomes" id="UP001230504">
    <property type="component" value="Unassembled WGS sequence"/>
</dbReference>
<organism evidence="2 3">
    <name type="scientific">Colletotrichum navitas</name>
    <dbReference type="NCBI Taxonomy" id="681940"/>
    <lineage>
        <taxon>Eukaryota</taxon>
        <taxon>Fungi</taxon>
        <taxon>Dikarya</taxon>
        <taxon>Ascomycota</taxon>
        <taxon>Pezizomycotina</taxon>
        <taxon>Sordariomycetes</taxon>
        <taxon>Hypocreomycetidae</taxon>
        <taxon>Glomerellales</taxon>
        <taxon>Glomerellaceae</taxon>
        <taxon>Colletotrichum</taxon>
        <taxon>Colletotrichum graminicola species complex</taxon>
    </lineage>
</organism>
<dbReference type="EMBL" id="JAHLJV010000116">
    <property type="protein sequence ID" value="KAK1570000.1"/>
    <property type="molecule type" value="Genomic_DNA"/>
</dbReference>
<feature type="signal peptide" evidence="1">
    <location>
        <begin position="1"/>
        <end position="33"/>
    </location>
</feature>
<evidence type="ECO:0000313" key="2">
    <source>
        <dbReference type="EMBL" id="KAK1570000.1"/>
    </source>
</evidence>
<reference evidence="2" key="1">
    <citation type="submission" date="2021-06" db="EMBL/GenBank/DDBJ databases">
        <title>Comparative genomics, transcriptomics and evolutionary studies reveal genomic signatures of adaptation to plant cell wall in hemibiotrophic fungi.</title>
        <authorList>
            <consortium name="DOE Joint Genome Institute"/>
            <person name="Baroncelli R."/>
            <person name="Diaz J.F."/>
            <person name="Benocci T."/>
            <person name="Peng M."/>
            <person name="Battaglia E."/>
            <person name="Haridas S."/>
            <person name="Andreopoulos W."/>
            <person name="Labutti K."/>
            <person name="Pangilinan J."/>
            <person name="Floch G.L."/>
            <person name="Makela M.R."/>
            <person name="Henrissat B."/>
            <person name="Grigoriev I.V."/>
            <person name="Crouch J.A."/>
            <person name="De Vries R.P."/>
            <person name="Sukno S.A."/>
            <person name="Thon M.R."/>
        </authorList>
    </citation>
    <scope>NUCLEOTIDE SEQUENCE</scope>
    <source>
        <strain evidence="2">CBS 125086</strain>
    </source>
</reference>
<keyword evidence="3" id="KW-1185">Reference proteome</keyword>
<gene>
    <name evidence="2" type="ORF">LY79DRAFT_570670</name>
</gene>
<dbReference type="AlphaFoldDB" id="A0AAD8UX22"/>
<evidence type="ECO:0008006" key="4">
    <source>
        <dbReference type="Google" id="ProtNLM"/>
    </source>
</evidence>
<proteinExistence type="predicted"/>